<name>A0A4C1WXU0_EUMVA</name>
<organism evidence="1 2">
    <name type="scientific">Eumeta variegata</name>
    <name type="common">Bagworm moth</name>
    <name type="synonym">Eumeta japonica</name>
    <dbReference type="NCBI Taxonomy" id="151549"/>
    <lineage>
        <taxon>Eukaryota</taxon>
        <taxon>Metazoa</taxon>
        <taxon>Ecdysozoa</taxon>
        <taxon>Arthropoda</taxon>
        <taxon>Hexapoda</taxon>
        <taxon>Insecta</taxon>
        <taxon>Pterygota</taxon>
        <taxon>Neoptera</taxon>
        <taxon>Endopterygota</taxon>
        <taxon>Lepidoptera</taxon>
        <taxon>Glossata</taxon>
        <taxon>Ditrysia</taxon>
        <taxon>Tineoidea</taxon>
        <taxon>Psychidae</taxon>
        <taxon>Oiketicinae</taxon>
        <taxon>Eumeta</taxon>
    </lineage>
</organism>
<dbReference type="Proteomes" id="UP000299102">
    <property type="component" value="Unassembled WGS sequence"/>
</dbReference>
<accession>A0A4C1WXU0</accession>
<reference evidence="1 2" key="1">
    <citation type="journal article" date="2019" name="Commun. Biol.">
        <title>The bagworm genome reveals a unique fibroin gene that provides high tensile strength.</title>
        <authorList>
            <person name="Kono N."/>
            <person name="Nakamura H."/>
            <person name="Ohtoshi R."/>
            <person name="Tomita M."/>
            <person name="Numata K."/>
            <person name="Arakawa K."/>
        </authorList>
    </citation>
    <scope>NUCLEOTIDE SEQUENCE [LARGE SCALE GENOMIC DNA]</scope>
</reference>
<keyword evidence="2" id="KW-1185">Reference proteome</keyword>
<evidence type="ECO:0000313" key="1">
    <source>
        <dbReference type="EMBL" id="GBP56376.1"/>
    </source>
</evidence>
<evidence type="ECO:0000313" key="2">
    <source>
        <dbReference type="Proteomes" id="UP000299102"/>
    </source>
</evidence>
<dbReference type="EMBL" id="BGZK01000691">
    <property type="protein sequence ID" value="GBP56376.1"/>
    <property type="molecule type" value="Genomic_DNA"/>
</dbReference>
<comment type="caution">
    <text evidence="1">The sequence shown here is derived from an EMBL/GenBank/DDBJ whole genome shotgun (WGS) entry which is preliminary data.</text>
</comment>
<dbReference type="AlphaFoldDB" id="A0A4C1WXU0"/>
<sequence>MPSKENQTDSFDLVAFLRSKRTCELSERKWPSSPTDTLILKGVTSALPASWVGMGHLMGESSRTLHKVTNLNDDAPTHAHAVCPSQCKRSPVNEHKP</sequence>
<gene>
    <name evidence="1" type="ORF">EVAR_32244_1</name>
</gene>
<protein>
    <submittedName>
        <fullName evidence="1">Uncharacterized protein</fullName>
    </submittedName>
</protein>
<proteinExistence type="predicted"/>